<dbReference type="AlphaFoldDB" id="A0A397T4K1"/>
<accession>A0A397T4K1</accession>
<evidence type="ECO:0000313" key="1">
    <source>
        <dbReference type="EMBL" id="RIA91225.1"/>
    </source>
</evidence>
<sequence length="273" mass="30719">MDDGLNGFHQSISLHQTYTPEKPLPTASSPYINSTKSAKLPKKLHARPTLGCLVNSKLIGSQFSRDTINTCEVIYSFHNNCQLYGIIDSYLNQFKGSHLIAASILASRMNHYAIQTALAVMAEESAKQTLNAAITYTIIKEKKALSIRFDYFCSYSYNAKQFSSEFIYLEKLENYGHKAIEAFHIVEKSRVITKKGKDRISEEKVVIHEGNFNASSCQMEHAILIALLKQIIPILEKSDLLLEVCIDGDLDSNKTLANVSIYIRSEWNGIEQD</sequence>
<comment type="caution">
    <text evidence="1">The sequence shown here is derived from an EMBL/GenBank/DDBJ whole genome shotgun (WGS) entry which is preliminary data.</text>
</comment>
<dbReference type="Proteomes" id="UP000265703">
    <property type="component" value="Unassembled WGS sequence"/>
</dbReference>
<dbReference type="STRING" id="658196.A0A397T4K1"/>
<dbReference type="OrthoDB" id="2420210at2759"/>
<evidence type="ECO:0000313" key="2">
    <source>
        <dbReference type="Proteomes" id="UP000265703"/>
    </source>
</evidence>
<protein>
    <submittedName>
        <fullName evidence="1">Uncharacterized protein</fullName>
    </submittedName>
</protein>
<keyword evidence="2" id="KW-1185">Reference proteome</keyword>
<reference evidence="1 2" key="1">
    <citation type="submission" date="2018-06" db="EMBL/GenBank/DDBJ databases">
        <title>Comparative genomics reveals the genomic features of Rhizophagus irregularis, R. cerebriforme, R. diaphanum and Gigaspora rosea, and their symbiotic lifestyle signature.</title>
        <authorList>
            <person name="Morin E."/>
            <person name="San Clemente H."/>
            <person name="Chen E.C.H."/>
            <person name="De La Providencia I."/>
            <person name="Hainaut M."/>
            <person name="Kuo A."/>
            <person name="Kohler A."/>
            <person name="Murat C."/>
            <person name="Tang N."/>
            <person name="Roy S."/>
            <person name="Loubradou J."/>
            <person name="Henrissat B."/>
            <person name="Grigoriev I.V."/>
            <person name="Corradi N."/>
            <person name="Roux C."/>
            <person name="Martin F.M."/>
        </authorList>
    </citation>
    <scope>NUCLEOTIDE SEQUENCE [LARGE SCALE GENOMIC DNA]</scope>
    <source>
        <strain evidence="1 2">DAOM 227022</strain>
    </source>
</reference>
<gene>
    <name evidence="1" type="ORF">C1645_822389</name>
</gene>
<dbReference type="EMBL" id="QKYT01000159">
    <property type="protein sequence ID" value="RIA91225.1"/>
    <property type="molecule type" value="Genomic_DNA"/>
</dbReference>
<name>A0A397T4K1_9GLOM</name>
<organism evidence="1 2">
    <name type="scientific">Glomus cerebriforme</name>
    <dbReference type="NCBI Taxonomy" id="658196"/>
    <lineage>
        <taxon>Eukaryota</taxon>
        <taxon>Fungi</taxon>
        <taxon>Fungi incertae sedis</taxon>
        <taxon>Mucoromycota</taxon>
        <taxon>Glomeromycotina</taxon>
        <taxon>Glomeromycetes</taxon>
        <taxon>Glomerales</taxon>
        <taxon>Glomeraceae</taxon>
        <taxon>Glomus</taxon>
    </lineage>
</organism>
<proteinExistence type="predicted"/>